<feature type="domain" description="VWFA" evidence="1">
    <location>
        <begin position="242"/>
        <end position="408"/>
    </location>
</feature>
<gene>
    <name evidence="2" type="ORF">HCT46_04400</name>
</gene>
<dbReference type="RefSeq" id="WP_167703578.1">
    <property type="nucleotide sequence ID" value="NZ_CP118168.1"/>
</dbReference>
<dbReference type="SUPFAM" id="SSF53300">
    <property type="entry name" value="vWA-like"/>
    <property type="match status" value="1"/>
</dbReference>
<dbReference type="AlphaFoldDB" id="A0A968GG27"/>
<keyword evidence="3" id="KW-1185">Reference proteome</keyword>
<dbReference type="EMBL" id="JAATLK010000001">
    <property type="protein sequence ID" value="NIZ47156.1"/>
    <property type="molecule type" value="Genomic_DNA"/>
</dbReference>
<name>A0A968GG27_9SPIO</name>
<organism evidence="2 3">
    <name type="scientific">Entomospira nematocerorum</name>
    <dbReference type="NCBI Taxonomy" id="2719987"/>
    <lineage>
        <taxon>Bacteria</taxon>
        <taxon>Pseudomonadati</taxon>
        <taxon>Spirochaetota</taxon>
        <taxon>Spirochaetia</taxon>
        <taxon>Spirochaetales</taxon>
        <taxon>Spirochaetaceae</taxon>
        <taxon>Entomospira</taxon>
    </lineage>
</organism>
<proteinExistence type="predicted"/>
<protein>
    <recommendedName>
        <fullName evidence="1">VWFA domain-containing protein</fullName>
    </recommendedName>
</protein>
<dbReference type="PROSITE" id="PS50234">
    <property type="entry name" value="VWFA"/>
    <property type="match status" value="1"/>
</dbReference>
<evidence type="ECO:0000259" key="1">
    <source>
        <dbReference type="PROSITE" id="PS50234"/>
    </source>
</evidence>
<dbReference type="GO" id="GO:0004674">
    <property type="term" value="F:protein serine/threonine kinase activity"/>
    <property type="evidence" value="ECO:0007669"/>
    <property type="project" value="TreeGrafter"/>
</dbReference>
<dbReference type="Gene3D" id="3.40.50.410">
    <property type="entry name" value="von Willebrand factor, type A domain"/>
    <property type="match status" value="1"/>
</dbReference>
<comment type="caution">
    <text evidence="2">The sequence shown here is derived from an EMBL/GenBank/DDBJ whole genome shotgun (WGS) entry which is preliminary data.</text>
</comment>
<sequence length="408" mass="46528">MTKMPSLLQWIFITLVSFCCTMSLTTQELSTVRILHSNDIKIFRLDPSKDGFDLFIRKKEGVESIMLTDSTVDLIGLYDNFALRAYDPDPTYANEPRNLNNRTIDLADGSYFLVTSTAKIFKELGNDPWFHLFVPTSVVYGYPYPGSREGQIDFIDDFWINIRTFSSVHASYDPTLDDRGFRDNPYHIRFQEKRPPSDEIASIRNLAVNTGGLFFSDLTEGSQFIDSLEQVFQDMPHQGLTKVVFAIDATVSMKYVMPYVQKHFLPSLIKIMSEKPILIGFVIYRDYEDLLKGAYLTKVLGEGFTDDPRLIEKHIASIKVGGGHDIPEAVYEAIERAVHDFNWNDATNRIIIQIGDAPAHPHPKTRKIRKDGKTITIIGPTQEETILIAQSKNIKIINFLLPTNVHYF</sequence>
<dbReference type="InterPro" id="IPR036465">
    <property type="entry name" value="vWFA_dom_sf"/>
</dbReference>
<dbReference type="PANTHER" id="PTHR47763:SF1">
    <property type="entry name" value="DUF659 DOMAIN-CONTAINING PROTEIN"/>
    <property type="match status" value="1"/>
</dbReference>
<dbReference type="InterPro" id="IPR002035">
    <property type="entry name" value="VWF_A"/>
</dbReference>
<dbReference type="Proteomes" id="UP000752013">
    <property type="component" value="Unassembled WGS sequence"/>
</dbReference>
<accession>A0A968GG27</accession>
<evidence type="ECO:0000313" key="2">
    <source>
        <dbReference type="EMBL" id="NIZ47156.1"/>
    </source>
</evidence>
<dbReference type="GO" id="GO:0005737">
    <property type="term" value="C:cytoplasm"/>
    <property type="evidence" value="ECO:0007669"/>
    <property type="project" value="TreeGrafter"/>
</dbReference>
<reference evidence="2" key="1">
    <citation type="submission" date="2020-03" db="EMBL/GenBank/DDBJ databases">
        <title>Spirochaetal bacteria isolated from arthropods constitute a novel genus Entomospira genus novum within the order Spirochaetales.</title>
        <authorList>
            <person name="Grana-Miraglia L."/>
            <person name="Sikutova S."/>
            <person name="Fingerle V."/>
            <person name="Sing A."/>
            <person name="Castillo-Ramirez S."/>
            <person name="Margos G."/>
            <person name="Rudolf I."/>
        </authorList>
    </citation>
    <scope>NUCLEOTIDE SEQUENCE</scope>
    <source>
        <strain evidence="2">BR208</strain>
    </source>
</reference>
<dbReference type="PANTHER" id="PTHR47763">
    <property type="entry name" value="ALPHA-PROTEIN KINASE VWKA"/>
    <property type="match status" value="1"/>
</dbReference>
<dbReference type="InterPro" id="IPR052969">
    <property type="entry name" value="Thr-specific_kinase-like"/>
</dbReference>
<evidence type="ECO:0000313" key="3">
    <source>
        <dbReference type="Proteomes" id="UP000752013"/>
    </source>
</evidence>